<dbReference type="GO" id="GO:0005524">
    <property type="term" value="F:ATP binding"/>
    <property type="evidence" value="ECO:0007669"/>
    <property type="project" value="UniProtKB-KW"/>
</dbReference>
<dbReference type="InterPro" id="IPR036097">
    <property type="entry name" value="HisK_dim/P_sf"/>
</dbReference>
<dbReference type="PRINTS" id="PR00344">
    <property type="entry name" value="BCTRLSENSOR"/>
</dbReference>
<accession>A0A0J8DAU7</accession>
<dbReference type="SUPFAM" id="SSF47384">
    <property type="entry name" value="Homodimeric domain of signal transducing histidine kinase"/>
    <property type="match status" value="1"/>
</dbReference>
<organism evidence="15 16">
    <name type="scientific">Clostridium cylindrosporum DSM 605</name>
    <dbReference type="NCBI Taxonomy" id="1121307"/>
    <lineage>
        <taxon>Bacteria</taxon>
        <taxon>Bacillati</taxon>
        <taxon>Bacillota</taxon>
        <taxon>Clostridia</taxon>
        <taxon>Eubacteriales</taxon>
        <taxon>Clostridiaceae</taxon>
        <taxon>Clostridium</taxon>
    </lineage>
</organism>
<evidence type="ECO:0000256" key="1">
    <source>
        <dbReference type="ARBA" id="ARBA00000085"/>
    </source>
</evidence>
<dbReference type="RefSeq" id="WP_048570862.1">
    <property type="nucleotide sequence ID" value="NZ_LFVU01000027.1"/>
</dbReference>
<dbReference type="AlphaFoldDB" id="A0A0J8DAU7"/>
<dbReference type="InterPro" id="IPR000014">
    <property type="entry name" value="PAS"/>
</dbReference>
<evidence type="ECO:0000256" key="2">
    <source>
        <dbReference type="ARBA" id="ARBA00004236"/>
    </source>
</evidence>
<reference evidence="15 16" key="1">
    <citation type="submission" date="2015-06" db="EMBL/GenBank/DDBJ databases">
        <title>Draft genome sequence of the purine-degrading Clostridium cylindrosporum HC-1 (DSM 605).</title>
        <authorList>
            <person name="Poehlein A."/>
            <person name="Schiel-Bengelsdorf B."/>
            <person name="Bengelsdorf F."/>
            <person name="Daniel R."/>
            <person name="Duerre P."/>
        </authorList>
    </citation>
    <scope>NUCLEOTIDE SEQUENCE [LARGE SCALE GENOMIC DNA]</scope>
    <source>
        <strain evidence="15 16">DSM 605</strain>
    </source>
</reference>
<evidence type="ECO:0000259" key="14">
    <source>
        <dbReference type="PROSITE" id="PS50885"/>
    </source>
</evidence>
<dbReference type="NCBIfam" id="NF046044">
    <property type="entry name" value="PnpS"/>
    <property type="match status" value="1"/>
</dbReference>
<evidence type="ECO:0000256" key="10">
    <source>
        <dbReference type="ARBA" id="ARBA00023012"/>
    </source>
</evidence>
<feature type="domain" description="Histidine kinase" evidence="13">
    <location>
        <begin position="359"/>
        <end position="575"/>
    </location>
</feature>
<protein>
    <recommendedName>
        <fullName evidence="3">histidine kinase</fullName>
        <ecNumber evidence="3">2.7.13.3</ecNumber>
    </recommendedName>
</protein>
<dbReference type="PROSITE" id="PS50885">
    <property type="entry name" value="HAMP"/>
    <property type="match status" value="1"/>
</dbReference>
<dbReference type="InterPro" id="IPR050351">
    <property type="entry name" value="BphY/WalK/GraS-like"/>
</dbReference>
<dbReference type="OrthoDB" id="9813151at2"/>
<dbReference type="PROSITE" id="PS50109">
    <property type="entry name" value="HIS_KIN"/>
    <property type="match status" value="1"/>
</dbReference>
<keyword evidence="12" id="KW-0812">Transmembrane</keyword>
<dbReference type="Pfam" id="PF02518">
    <property type="entry name" value="HATPase_c"/>
    <property type="match status" value="1"/>
</dbReference>
<dbReference type="SMART" id="SM00388">
    <property type="entry name" value="HisKA"/>
    <property type="match status" value="1"/>
</dbReference>
<keyword evidence="8" id="KW-0418">Kinase</keyword>
<dbReference type="InterPro" id="IPR031967">
    <property type="entry name" value="PhoR_single_Cache-like_dom"/>
</dbReference>
<dbReference type="SMART" id="SM00387">
    <property type="entry name" value="HATPase_c"/>
    <property type="match status" value="1"/>
</dbReference>
<dbReference type="Pfam" id="PF16736">
    <property type="entry name" value="sCache_like"/>
    <property type="match status" value="1"/>
</dbReference>
<feature type="transmembrane region" description="Helical" evidence="12">
    <location>
        <begin position="160"/>
        <end position="180"/>
    </location>
</feature>
<dbReference type="InterPro" id="IPR003661">
    <property type="entry name" value="HisK_dim/P_dom"/>
</dbReference>
<dbReference type="GO" id="GO:0000155">
    <property type="term" value="F:phosphorelay sensor kinase activity"/>
    <property type="evidence" value="ECO:0007669"/>
    <property type="project" value="InterPro"/>
</dbReference>
<keyword evidence="6 15" id="KW-0808">Transferase</keyword>
<keyword evidence="7" id="KW-0547">Nucleotide-binding</keyword>
<dbReference type="Gene3D" id="3.30.450.20">
    <property type="entry name" value="PAS domain"/>
    <property type="match status" value="1"/>
</dbReference>
<dbReference type="FunFam" id="1.10.287.130:FF:000008">
    <property type="entry name" value="Two-component sensor histidine kinase"/>
    <property type="match status" value="1"/>
</dbReference>
<dbReference type="SUPFAM" id="SSF55874">
    <property type="entry name" value="ATPase domain of HSP90 chaperone/DNA topoisomerase II/histidine kinase"/>
    <property type="match status" value="1"/>
</dbReference>
<dbReference type="GO" id="GO:0016036">
    <property type="term" value="P:cellular response to phosphate starvation"/>
    <property type="evidence" value="ECO:0007669"/>
    <property type="project" value="TreeGrafter"/>
</dbReference>
<comment type="subcellular location">
    <subcellularLocation>
        <location evidence="2">Cell membrane</location>
    </subcellularLocation>
</comment>
<dbReference type="PATRIC" id="fig|1121307.3.peg.1040"/>
<evidence type="ECO:0000256" key="4">
    <source>
        <dbReference type="ARBA" id="ARBA00022475"/>
    </source>
</evidence>
<dbReference type="SMART" id="SM00091">
    <property type="entry name" value="PAS"/>
    <property type="match status" value="1"/>
</dbReference>
<dbReference type="SUPFAM" id="SSF158472">
    <property type="entry name" value="HAMP domain-like"/>
    <property type="match status" value="1"/>
</dbReference>
<dbReference type="CDD" id="cd16922">
    <property type="entry name" value="HATPase_EvgS-ArcB-TorS-like"/>
    <property type="match status" value="1"/>
</dbReference>
<evidence type="ECO:0000313" key="16">
    <source>
        <dbReference type="Proteomes" id="UP000036756"/>
    </source>
</evidence>
<evidence type="ECO:0000256" key="5">
    <source>
        <dbReference type="ARBA" id="ARBA00022553"/>
    </source>
</evidence>
<dbReference type="CDD" id="cd00082">
    <property type="entry name" value="HisKA"/>
    <property type="match status" value="1"/>
</dbReference>
<keyword evidence="4" id="KW-1003">Cell membrane</keyword>
<proteinExistence type="predicted"/>
<dbReference type="GO" id="GO:0005886">
    <property type="term" value="C:plasma membrane"/>
    <property type="evidence" value="ECO:0007669"/>
    <property type="project" value="UniProtKB-SubCell"/>
</dbReference>
<dbReference type="InterPro" id="IPR003660">
    <property type="entry name" value="HAMP_dom"/>
</dbReference>
<dbReference type="SUPFAM" id="SSF55785">
    <property type="entry name" value="PYP-like sensor domain (PAS domain)"/>
    <property type="match status" value="1"/>
</dbReference>
<dbReference type="InterPro" id="IPR005467">
    <property type="entry name" value="His_kinase_dom"/>
</dbReference>
<dbReference type="InterPro" id="IPR013767">
    <property type="entry name" value="PAS_fold"/>
</dbReference>
<dbReference type="Pfam" id="PF00989">
    <property type="entry name" value="PAS"/>
    <property type="match status" value="1"/>
</dbReference>
<name>A0A0J8DAU7_CLOCY</name>
<dbReference type="Gene3D" id="6.10.340.10">
    <property type="match status" value="1"/>
</dbReference>
<dbReference type="STRING" id="1121307.CLCY_2c01830"/>
<keyword evidence="12" id="KW-1133">Transmembrane helix</keyword>
<dbReference type="InterPro" id="IPR004358">
    <property type="entry name" value="Sig_transdc_His_kin-like_C"/>
</dbReference>
<dbReference type="Pfam" id="PF00672">
    <property type="entry name" value="HAMP"/>
    <property type="match status" value="1"/>
</dbReference>
<dbReference type="PANTHER" id="PTHR45453">
    <property type="entry name" value="PHOSPHATE REGULON SENSOR PROTEIN PHOR"/>
    <property type="match status" value="1"/>
</dbReference>
<evidence type="ECO:0000259" key="13">
    <source>
        <dbReference type="PROSITE" id="PS50109"/>
    </source>
</evidence>
<keyword evidence="11 12" id="KW-0472">Membrane</keyword>
<dbReference type="NCBIfam" id="TIGR00229">
    <property type="entry name" value="sensory_box"/>
    <property type="match status" value="1"/>
</dbReference>
<evidence type="ECO:0000256" key="11">
    <source>
        <dbReference type="ARBA" id="ARBA00023136"/>
    </source>
</evidence>
<dbReference type="CDD" id="cd06225">
    <property type="entry name" value="HAMP"/>
    <property type="match status" value="1"/>
</dbReference>
<keyword evidence="5" id="KW-0597">Phosphoprotein</keyword>
<evidence type="ECO:0000256" key="12">
    <source>
        <dbReference type="SAM" id="Phobius"/>
    </source>
</evidence>
<feature type="transmembrane region" description="Helical" evidence="12">
    <location>
        <begin position="6"/>
        <end position="27"/>
    </location>
</feature>
<dbReference type="InterPro" id="IPR036890">
    <property type="entry name" value="HATPase_C_sf"/>
</dbReference>
<dbReference type="EMBL" id="LFVU01000027">
    <property type="protein sequence ID" value="KMT21423.1"/>
    <property type="molecule type" value="Genomic_DNA"/>
</dbReference>
<dbReference type="Proteomes" id="UP000036756">
    <property type="component" value="Unassembled WGS sequence"/>
</dbReference>
<evidence type="ECO:0000256" key="3">
    <source>
        <dbReference type="ARBA" id="ARBA00012438"/>
    </source>
</evidence>
<evidence type="ECO:0000313" key="15">
    <source>
        <dbReference type="EMBL" id="KMT21423.1"/>
    </source>
</evidence>
<evidence type="ECO:0000256" key="8">
    <source>
        <dbReference type="ARBA" id="ARBA00022777"/>
    </source>
</evidence>
<evidence type="ECO:0000256" key="6">
    <source>
        <dbReference type="ARBA" id="ARBA00022679"/>
    </source>
</evidence>
<comment type="catalytic activity">
    <reaction evidence="1">
        <text>ATP + protein L-histidine = ADP + protein N-phospho-L-histidine.</text>
        <dbReference type="EC" id="2.7.13.3"/>
    </reaction>
</comment>
<evidence type="ECO:0000256" key="7">
    <source>
        <dbReference type="ARBA" id="ARBA00022741"/>
    </source>
</evidence>
<gene>
    <name evidence="15" type="primary">phoR</name>
    <name evidence="15" type="ORF">CLCY_2c01830</name>
</gene>
<dbReference type="InterPro" id="IPR035965">
    <property type="entry name" value="PAS-like_dom_sf"/>
</dbReference>
<keyword evidence="9" id="KW-0067">ATP-binding</keyword>
<keyword evidence="10" id="KW-0902">Two-component regulatory system</keyword>
<dbReference type="EC" id="2.7.13.3" evidence="3"/>
<comment type="caution">
    <text evidence="15">The sequence shown here is derived from an EMBL/GenBank/DDBJ whole genome shotgun (WGS) entry which is preliminary data.</text>
</comment>
<dbReference type="FunFam" id="3.30.565.10:FF:000023">
    <property type="entry name" value="PAS domain-containing sensor histidine kinase"/>
    <property type="match status" value="1"/>
</dbReference>
<dbReference type="InterPro" id="IPR003594">
    <property type="entry name" value="HATPase_dom"/>
</dbReference>
<dbReference type="Pfam" id="PF00512">
    <property type="entry name" value="HisKA"/>
    <property type="match status" value="1"/>
</dbReference>
<dbReference type="SMART" id="SM00304">
    <property type="entry name" value="HAMP"/>
    <property type="match status" value="1"/>
</dbReference>
<dbReference type="GO" id="GO:0004721">
    <property type="term" value="F:phosphoprotein phosphatase activity"/>
    <property type="evidence" value="ECO:0007669"/>
    <property type="project" value="TreeGrafter"/>
</dbReference>
<dbReference type="Gene3D" id="1.10.287.130">
    <property type="match status" value="1"/>
</dbReference>
<dbReference type="GO" id="GO:0006355">
    <property type="term" value="P:regulation of DNA-templated transcription"/>
    <property type="evidence" value="ECO:0007669"/>
    <property type="project" value="InterPro"/>
</dbReference>
<keyword evidence="16" id="KW-1185">Reference proteome</keyword>
<dbReference type="Gene3D" id="3.30.565.10">
    <property type="entry name" value="Histidine kinase-like ATPase, C-terminal domain"/>
    <property type="match status" value="1"/>
</dbReference>
<dbReference type="PANTHER" id="PTHR45453:SF1">
    <property type="entry name" value="PHOSPHATE REGULON SENSOR PROTEIN PHOR"/>
    <property type="match status" value="1"/>
</dbReference>
<dbReference type="CDD" id="cd00130">
    <property type="entry name" value="PAS"/>
    <property type="match status" value="1"/>
</dbReference>
<sequence>MRKKLFGFFMIIIILTVGVTGIVSYRFTKNLILQTNKESLQAEALITQEYIKEHERSSFNDITKIIKEKIKRRVTIVDSNGVVVGDSDADAKRLDNHKNRKEVVEALKSGEGDSIRFSDTEKIPMYYYARKMSIDGKDYVVRLAIKFDSIREIQYNYFKIILFTIIGGIMISSIFMYKYISMITKPIIKLTKLATTISLGNYDKRIKVSSKDEIGQLSTAFNLMAQRLQDTIANLGDKQNKLMSILSNSEDGVIVLDNNKRILLLNPAAQMMFNLDENIIGKYFIEVIRNYDLENIIKDVPEEEVEITISYPSVKHLKIRATSAINYENGEEVLGVLIIVQDITKVKLLEQMRSDFVANVSHELKTPLTSIKGFAETLKYVEDKETRDKFLDIINIEAERLSRLISDILTLSELENRDMLEGFEKIKVNDSINEVYHITKPIADSKDINIVYKENLEEYIVVGDRDKFKQMLINVVDNAIKYTNEGGYIYISLSREGNNLIIKVKDTGIGIPSEHIPRLFERFYRVDKGRSRDSGGTGLGLAIVKHIVILLKGEVKVESEINSGTTFTITLPLFNQKLT</sequence>
<evidence type="ECO:0000256" key="9">
    <source>
        <dbReference type="ARBA" id="ARBA00022840"/>
    </source>
</evidence>
<feature type="domain" description="HAMP" evidence="14">
    <location>
        <begin position="181"/>
        <end position="233"/>
    </location>
</feature>